<dbReference type="OrthoDB" id="167576at2759"/>
<dbReference type="PANTHER" id="PTHR46143:SF1">
    <property type="entry name" value="CALPAIN-7"/>
    <property type="match status" value="1"/>
</dbReference>
<dbReference type="PANTHER" id="PTHR46143">
    <property type="entry name" value="CALPAIN-7"/>
    <property type="match status" value="1"/>
</dbReference>
<dbReference type="Proteomes" id="UP000750334">
    <property type="component" value="Unassembled WGS sequence"/>
</dbReference>
<keyword evidence="4" id="KW-0788">Thiol protease</keyword>
<evidence type="ECO:0000256" key="3">
    <source>
        <dbReference type="ARBA" id="ARBA00022801"/>
    </source>
</evidence>
<organism evidence="6 7">
    <name type="scientific">Maudiozyma exigua</name>
    <name type="common">Yeast</name>
    <name type="synonym">Kazachstania exigua</name>
    <dbReference type="NCBI Taxonomy" id="34358"/>
    <lineage>
        <taxon>Eukaryota</taxon>
        <taxon>Fungi</taxon>
        <taxon>Dikarya</taxon>
        <taxon>Ascomycota</taxon>
        <taxon>Saccharomycotina</taxon>
        <taxon>Saccharomycetes</taxon>
        <taxon>Saccharomycetales</taxon>
        <taxon>Saccharomycetaceae</taxon>
        <taxon>Maudiozyma</taxon>
    </lineage>
</organism>
<comment type="similarity">
    <text evidence="1">Belongs to the peptidase C2 family. PalB/RIM13 subfamily.</text>
</comment>
<evidence type="ECO:0000256" key="5">
    <source>
        <dbReference type="ARBA" id="ARBA00042255"/>
    </source>
</evidence>
<dbReference type="AlphaFoldDB" id="A0A9P6WD32"/>
<keyword evidence="2 6" id="KW-0645">Protease</keyword>
<dbReference type="GO" id="GO:0006508">
    <property type="term" value="P:proteolysis"/>
    <property type="evidence" value="ECO:0007669"/>
    <property type="project" value="UniProtKB-KW"/>
</dbReference>
<evidence type="ECO:0000256" key="2">
    <source>
        <dbReference type="ARBA" id="ARBA00022670"/>
    </source>
</evidence>
<dbReference type="InterPro" id="IPR051297">
    <property type="entry name" value="PalB/RIM13"/>
</dbReference>
<dbReference type="SUPFAM" id="SSF54001">
    <property type="entry name" value="Cysteine proteinases"/>
    <property type="match status" value="1"/>
</dbReference>
<accession>A0A9P6WD32</accession>
<proteinExistence type="inferred from homology"/>
<keyword evidence="7" id="KW-1185">Reference proteome</keyword>
<dbReference type="GO" id="GO:0004197">
    <property type="term" value="F:cysteine-type endopeptidase activity"/>
    <property type="evidence" value="ECO:0007669"/>
    <property type="project" value="TreeGrafter"/>
</dbReference>
<keyword evidence="3" id="KW-0378">Hydrolase</keyword>
<evidence type="ECO:0000256" key="1">
    <source>
        <dbReference type="ARBA" id="ARBA00010193"/>
    </source>
</evidence>
<name>A0A9P6WD32_MAUEX</name>
<gene>
    <name evidence="6" type="primary">RIM13</name>
    <name evidence="6" type="ORF">C6P45_001820</name>
</gene>
<reference evidence="6 7" key="1">
    <citation type="submission" date="2020-11" db="EMBL/GenBank/DDBJ databases">
        <title>Kefir isolates.</title>
        <authorList>
            <person name="Marcisauskas S."/>
            <person name="Kim Y."/>
            <person name="Blasche S."/>
        </authorList>
    </citation>
    <scope>NUCLEOTIDE SEQUENCE [LARGE SCALE GENOMIC DNA]</scope>
    <source>
        <strain evidence="6 7">OG2</strain>
    </source>
</reference>
<evidence type="ECO:0000313" key="6">
    <source>
        <dbReference type="EMBL" id="KAG0670811.1"/>
    </source>
</evidence>
<evidence type="ECO:0000256" key="4">
    <source>
        <dbReference type="ARBA" id="ARBA00022807"/>
    </source>
</evidence>
<sequence length="724" mass="83505">MLYDEEINDILREAYVGKPDIMSGKLHLLIQKTRGSKDPVLLKKIIRLNDKVKNITDRERIEWLMSNAHNKFYPPLSIDDATDVPWNEPDKEVLKNGQSERLNKAYPNSSSLEDFCTSYTAMIPHLEGYVPIEQNENIGDCSLVASIINIKKAKLPMPPVTRISKDLYQVTLYFNGSQNRLVVVNSSRIPTNSHGTRLLTLRSSDLQDKIIEIACLDSLVGSYDTLGSNVVINTYMFTCFIPEIIPVEIMTFERFYKYFKCQICLMAIGTSEICKNQGNQSKLLSFHDYVIIDIEEETRLITLQDPLNSNLPLQFIFDDQFKKIFYQLYINWMPCKLFKSEKKLTFKYDSDECNKLDSIYGKPVFKVDNKTSKTQTVWLLLETHIVSHNKGKFAYIQTIPHGNFFSKPFPPKNSAVDICLQLLKTDIPSNSSEEFFVYSQHSAFFTLHAYSISPEIQLTKYKVQNSIEKFNFNWGTVQGTQSGDTDYLIGGRHFYLNPTFILEIQSDIDEETLFSLQTHSPISNELLNVQLYNLNDANLTNPILSTSEYSSNVFSIFDTPLRTNNKYKLILSRYGKTARDGTYTILMKTRQKSSNCHIDIQRIYSEFGGLAYHSKTTVSIAPNTTRFKLFLNNSERTNELYVRLRPVENNGKATRCNVFDEESHDCLYYDEKFYKGTFVAPHIQVKSDCNSIALLIELEEVVNRELKYDVFIGSKWRIAIDDRF</sequence>
<dbReference type="EMBL" id="PUHR01000019">
    <property type="protein sequence ID" value="KAG0670811.1"/>
    <property type="molecule type" value="Genomic_DNA"/>
</dbReference>
<comment type="caution">
    <text evidence="6">The sequence shown here is derived from an EMBL/GenBank/DDBJ whole genome shotgun (WGS) entry which is preliminary data.</text>
</comment>
<protein>
    <recommendedName>
        <fullName evidence="5">Cysteine protease RIM13</fullName>
    </recommendedName>
</protein>
<dbReference type="InterPro" id="IPR038765">
    <property type="entry name" value="Papain-like_cys_pep_sf"/>
</dbReference>
<evidence type="ECO:0000313" key="7">
    <source>
        <dbReference type="Proteomes" id="UP000750334"/>
    </source>
</evidence>